<organism evidence="2 3">
    <name type="scientific">Echria macrotheca</name>
    <dbReference type="NCBI Taxonomy" id="438768"/>
    <lineage>
        <taxon>Eukaryota</taxon>
        <taxon>Fungi</taxon>
        <taxon>Dikarya</taxon>
        <taxon>Ascomycota</taxon>
        <taxon>Pezizomycotina</taxon>
        <taxon>Sordariomycetes</taxon>
        <taxon>Sordariomycetidae</taxon>
        <taxon>Sordariales</taxon>
        <taxon>Schizotheciaceae</taxon>
        <taxon>Echria</taxon>
    </lineage>
</organism>
<protein>
    <recommendedName>
        <fullName evidence="4">Methyltransferase</fullName>
    </recommendedName>
</protein>
<accession>A0AAJ0B1Z8</accession>
<comment type="similarity">
    <text evidence="1">Belongs to the asaB hydroxylase/desaturase family.</text>
</comment>
<evidence type="ECO:0000313" key="2">
    <source>
        <dbReference type="EMBL" id="KAK1750107.1"/>
    </source>
</evidence>
<dbReference type="InterPro" id="IPR044053">
    <property type="entry name" value="AsaB-like"/>
</dbReference>
<evidence type="ECO:0000256" key="1">
    <source>
        <dbReference type="ARBA" id="ARBA00023604"/>
    </source>
</evidence>
<evidence type="ECO:0008006" key="4">
    <source>
        <dbReference type="Google" id="ProtNLM"/>
    </source>
</evidence>
<name>A0AAJ0B1Z8_9PEZI</name>
<keyword evidence="3" id="KW-1185">Reference proteome</keyword>
<proteinExistence type="inferred from homology"/>
<sequence>MSLAEIASTAGGPRDETARLNYLVWKDDFRTEKPYEILSAIPKGFPKTNFVVKPGPHDEIMHDIRGRDTEFTLDANGFEIRQHALDLAPETFDNAETIEREYLPMVEALLQEVDPGAEVYIFDWRMRSSDRSKSKLSVPGAVVDLDDPLIYLHPVHAVHVDQSRSGAVKRVRHHMGQRADALLKGRFRIINIWRPFNHPIETEPLAVCDGSTVPASKLIAADHVRKYYVGESLYPLPDPQYRWYYLSRQTKDECLVFKTFDSSGEVTAKCCPHTAFPHENVPADVPPRETIEVRALVFSPQS</sequence>
<dbReference type="Proteomes" id="UP001239445">
    <property type="component" value="Unassembled WGS sequence"/>
</dbReference>
<comment type="caution">
    <text evidence="2">The sequence shown here is derived from an EMBL/GenBank/DDBJ whole genome shotgun (WGS) entry which is preliminary data.</text>
</comment>
<dbReference type="AlphaFoldDB" id="A0AAJ0B1Z8"/>
<evidence type="ECO:0000313" key="3">
    <source>
        <dbReference type="Proteomes" id="UP001239445"/>
    </source>
</evidence>
<dbReference type="PANTHER" id="PTHR34598">
    <property type="entry name" value="BLL6449 PROTEIN"/>
    <property type="match status" value="1"/>
</dbReference>
<dbReference type="NCBIfam" id="NF041278">
    <property type="entry name" value="CmcJ_NvfI_EfuI"/>
    <property type="match status" value="1"/>
</dbReference>
<dbReference type="PANTHER" id="PTHR34598:SF3">
    <property type="entry name" value="OXIDOREDUCTASE AN1597"/>
    <property type="match status" value="1"/>
</dbReference>
<reference evidence="2" key="1">
    <citation type="submission" date="2023-06" db="EMBL/GenBank/DDBJ databases">
        <title>Genome-scale phylogeny and comparative genomics of the fungal order Sordariales.</title>
        <authorList>
            <consortium name="Lawrence Berkeley National Laboratory"/>
            <person name="Hensen N."/>
            <person name="Bonometti L."/>
            <person name="Westerberg I."/>
            <person name="Brannstrom I.O."/>
            <person name="Guillou S."/>
            <person name="Cros-Aarteil S."/>
            <person name="Calhoun S."/>
            <person name="Haridas S."/>
            <person name="Kuo A."/>
            <person name="Mondo S."/>
            <person name="Pangilinan J."/>
            <person name="Riley R."/>
            <person name="Labutti K."/>
            <person name="Andreopoulos B."/>
            <person name="Lipzen A."/>
            <person name="Chen C."/>
            <person name="Yanf M."/>
            <person name="Daum C."/>
            <person name="Ng V."/>
            <person name="Clum A."/>
            <person name="Steindorff A."/>
            <person name="Ohm R."/>
            <person name="Martin F."/>
            <person name="Silar P."/>
            <person name="Natvig D."/>
            <person name="Lalanne C."/>
            <person name="Gautier V."/>
            <person name="Ament-Velasquez S.L."/>
            <person name="Kruys A."/>
            <person name="Hutchinson M.I."/>
            <person name="Powell A.J."/>
            <person name="Barry K."/>
            <person name="Miller A.N."/>
            <person name="Grigoriev I.V."/>
            <person name="Debuchy R."/>
            <person name="Gladieux P."/>
            <person name="Thoren M.H."/>
            <person name="Johannesson H."/>
        </authorList>
    </citation>
    <scope>NUCLEOTIDE SEQUENCE</scope>
    <source>
        <strain evidence="2">PSN4</strain>
    </source>
</reference>
<dbReference type="GO" id="GO:0016491">
    <property type="term" value="F:oxidoreductase activity"/>
    <property type="evidence" value="ECO:0007669"/>
    <property type="project" value="InterPro"/>
</dbReference>
<gene>
    <name evidence="2" type="ORF">QBC47DRAFT_124929</name>
</gene>
<dbReference type="EMBL" id="MU839849">
    <property type="protein sequence ID" value="KAK1750107.1"/>
    <property type="molecule type" value="Genomic_DNA"/>
</dbReference>